<keyword evidence="3" id="KW-1185">Reference proteome</keyword>
<name>A0A1J5N1A0_9BACT</name>
<keyword evidence="1" id="KW-1133">Transmembrane helix</keyword>
<keyword evidence="1" id="KW-0472">Membrane</keyword>
<dbReference type="EMBL" id="LKAQ01000001">
    <property type="protein sequence ID" value="OIQ52050.1"/>
    <property type="molecule type" value="Genomic_DNA"/>
</dbReference>
<proteinExistence type="predicted"/>
<feature type="transmembrane region" description="Helical" evidence="1">
    <location>
        <begin position="42"/>
        <end position="64"/>
    </location>
</feature>
<dbReference type="RefSeq" id="WP_071544152.1">
    <property type="nucleotide sequence ID" value="NZ_LKAQ01000001.1"/>
</dbReference>
<feature type="transmembrane region" description="Helical" evidence="1">
    <location>
        <begin position="18"/>
        <end position="36"/>
    </location>
</feature>
<accession>A0A1J5N1A0</accession>
<comment type="caution">
    <text evidence="2">The sequence shown here is derived from an EMBL/GenBank/DDBJ whole genome shotgun (WGS) entry which is preliminary data.</text>
</comment>
<evidence type="ECO:0000256" key="1">
    <source>
        <dbReference type="SAM" id="Phobius"/>
    </source>
</evidence>
<evidence type="ECO:0000313" key="2">
    <source>
        <dbReference type="EMBL" id="OIQ52050.1"/>
    </source>
</evidence>
<dbReference type="AlphaFoldDB" id="A0A1J5N1A0"/>
<keyword evidence="1" id="KW-0812">Transmembrane</keyword>
<reference evidence="2 3" key="1">
    <citation type="submission" date="2015-09" db="EMBL/GenBank/DDBJ databases">
        <title>Genome of Desulfovibrio dechloracetivorans BerOc1, a mercury methylating strain isolated from highly hydrocarbons and metals contaminated coastal sediments.</title>
        <authorList>
            <person name="Goni Urriza M."/>
            <person name="Gassie C."/>
            <person name="Bouchez O."/>
            <person name="Klopp C."/>
            <person name="Ranchou-Peyruse A."/>
            <person name="Remy G."/>
        </authorList>
    </citation>
    <scope>NUCLEOTIDE SEQUENCE [LARGE SCALE GENOMIC DNA]</scope>
    <source>
        <strain evidence="2 3">BerOc1</strain>
    </source>
</reference>
<evidence type="ECO:0008006" key="4">
    <source>
        <dbReference type="Google" id="ProtNLM"/>
    </source>
</evidence>
<sequence length="98" mass="10642">MAQTVMLKNSENGIVKKGFVGFSWTTFFFGGFPALFRGDILTGLIVIVINILTMGIGGIIWAFFYNKSYTTKLLEKGYKFADSEGVTAMAKAKLGIAG</sequence>
<organism evidence="2 3">
    <name type="scientific">Pseudodesulfovibrio hydrargyri</name>
    <dbReference type="NCBI Taxonomy" id="2125990"/>
    <lineage>
        <taxon>Bacteria</taxon>
        <taxon>Pseudomonadati</taxon>
        <taxon>Thermodesulfobacteriota</taxon>
        <taxon>Desulfovibrionia</taxon>
        <taxon>Desulfovibrionales</taxon>
        <taxon>Desulfovibrionaceae</taxon>
    </lineage>
</organism>
<dbReference type="Proteomes" id="UP000181901">
    <property type="component" value="Unassembled WGS sequence"/>
</dbReference>
<gene>
    <name evidence="2" type="ORF">BerOc1_00522</name>
</gene>
<dbReference type="OrthoDB" id="5233at2"/>
<protein>
    <recommendedName>
        <fullName evidence="4">HrgC protein</fullName>
    </recommendedName>
</protein>
<evidence type="ECO:0000313" key="3">
    <source>
        <dbReference type="Proteomes" id="UP000181901"/>
    </source>
</evidence>